<keyword evidence="2 5" id="KW-0812">Transmembrane</keyword>
<feature type="transmembrane region" description="Helical" evidence="5">
    <location>
        <begin position="25"/>
        <end position="48"/>
    </location>
</feature>
<name>A0A0R3PLE9_ANGCS</name>
<keyword evidence="4 5" id="KW-0472">Membrane</keyword>
<evidence type="ECO:0000313" key="7">
    <source>
        <dbReference type="EMBL" id="VDM57160.1"/>
    </source>
</evidence>
<evidence type="ECO:0000313" key="9">
    <source>
        <dbReference type="WBParaSite" id="ACOC_0000557401-mRNA-1"/>
    </source>
</evidence>
<dbReference type="PANTHER" id="PTHR46895:SF3">
    <property type="entry name" value="G-PROTEIN COUPLED RECEPTOR F59B2.13-RELATED"/>
    <property type="match status" value="1"/>
</dbReference>
<feature type="transmembrane region" description="Helical" evidence="5">
    <location>
        <begin position="102"/>
        <end position="119"/>
    </location>
</feature>
<dbReference type="PROSITE" id="PS50262">
    <property type="entry name" value="G_PROTEIN_RECEP_F1_2"/>
    <property type="match status" value="1"/>
</dbReference>
<dbReference type="GO" id="GO:0016020">
    <property type="term" value="C:membrane"/>
    <property type="evidence" value="ECO:0007669"/>
    <property type="project" value="UniProtKB-SubCell"/>
</dbReference>
<feature type="domain" description="G-protein coupled receptors family 1 profile" evidence="6">
    <location>
        <begin position="41"/>
        <end position="132"/>
    </location>
</feature>
<evidence type="ECO:0000256" key="3">
    <source>
        <dbReference type="ARBA" id="ARBA00022989"/>
    </source>
</evidence>
<organism evidence="9">
    <name type="scientific">Angiostrongylus costaricensis</name>
    <name type="common">Nematode worm</name>
    <dbReference type="NCBI Taxonomy" id="334426"/>
    <lineage>
        <taxon>Eukaryota</taxon>
        <taxon>Metazoa</taxon>
        <taxon>Ecdysozoa</taxon>
        <taxon>Nematoda</taxon>
        <taxon>Chromadorea</taxon>
        <taxon>Rhabditida</taxon>
        <taxon>Rhabditina</taxon>
        <taxon>Rhabditomorpha</taxon>
        <taxon>Strongyloidea</taxon>
        <taxon>Metastrongylidae</taxon>
        <taxon>Angiostrongylus</taxon>
    </lineage>
</organism>
<sequence>MTSEVSSHCLTERQMKLAVNDVERLFIGKIVPILIVFGISGNILNLTVLLTPAMRTRSNLLLASLAVADIVFLVFMMPHSLAHYKIFAFSYWFRRLYLGNKMHLLAILNWASAAAIWLVPSNFECHLIAELN</sequence>
<evidence type="ECO:0000259" key="6">
    <source>
        <dbReference type="PROSITE" id="PS50262"/>
    </source>
</evidence>
<dbReference type="PRINTS" id="PR00237">
    <property type="entry name" value="GPCRRHODOPSN"/>
</dbReference>
<protein>
    <submittedName>
        <fullName evidence="9">G_PROTEIN_RECEP_F1_2 domain-containing protein</fullName>
    </submittedName>
</protein>
<reference evidence="9" key="1">
    <citation type="submission" date="2017-02" db="UniProtKB">
        <authorList>
            <consortium name="WormBaseParasite"/>
        </authorList>
    </citation>
    <scope>IDENTIFICATION</scope>
</reference>
<dbReference type="Proteomes" id="UP000267027">
    <property type="component" value="Unassembled WGS sequence"/>
</dbReference>
<evidence type="ECO:0000256" key="5">
    <source>
        <dbReference type="SAM" id="Phobius"/>
    </source>
</evidence>
<comment type="subcellular location">
    <subcellularLocation>
        <location evidence="1">Membrane</location>
    </subcellularLocation>
</comment>
<dbReference type="GO" id="GO:0004930">
    <property type="term" value="F:G protein-coupled receptor activity"/>
    <property type="evidence" value="ECO:0007669"/>
    <property type="project" value="InterPro"/>
</dbReference>
<proteinExistence type="predicted"/>
<accession>A0A0R3PLE9</accession>
<reference evidence="7 8" key="2">
    <citation type="submission" date="2018-11" db="EMBL/GenBank/DDBJ databases">
        <authorList>
            <consortium name="Pathogen Informatics"/>
        </authorList>
    </citation>
    <scope>NUCLEOTIDE SEQUENCE [LARGE SCALE GENOMIC DNA]</scope>
    <source>
        <strain evidence="7 8">Costa Rica</strain>
    </source>
</reference>
<dbReference type="SUPFAM" id="SSF81321">
    <property type="entry name" value="Family A G protein-coupled receptor-like"/>
    <property type="match status" value="1"/>
</dbReference>
<dbReference type="WBParaSite" id="ACOC_0000557401-mRNA-1">
    <property type="protein sequence ID" value="ACOC_0000557401-mRNA-1"/>
    <property type="gene ID" value="ACOC_0000557401"/>
</dbReference>
<dbReference type="OMA" id="FANWNSA"/>
<dbReference type="Gene3D" id="1.20.1070.10">
    <property type="entry name" value="Rhodopsin 7-helix transmembrane proteins"/>
    <property type="match status" value="1"/>
</dbReference>
<dbReference type="STRING" id="334426.A0A0R3PLE9"/>
<feature type="transmembrane region" description="Helical" evidence="5">
    <location>
        <begin position="60"/>
        <end position="82"/>
    </location>
</feature>
<dbReference type="AlphaFoldDB" id="A0A0R3PLE9"/>
<dbReference type="OrthoDB" id="10011262at2759"/>
<dbReference type="InterPro" id="IPR000276">
    <property type="entry name" value="GPCR_Rhodpsn"/>
</dbReference>
<keyword evidence="3 5" id="KW-1133">Transmembrane helix</keyword>
<evidence type="ECO:0000256" key="1">
    <source>
        <dbReference type="ARBA" id="ARBA00004370"/>
    </source>
</evidence>
<dbReference type="InterPro" id="IPR017452">
    <property type="entry name" value="GPCR_Rhodpsn_7TM"/>
</dbReference>
<keyword evidence="8" id="KW-1185">Reference proteome</keyword>
<gene>
    <name evidence="7" type="ORF">ACOC_LOCUS5575</name>
</gene>
<dbReference type="PANTHER" id="PTHR46895">
    <property type="entry name" value="PROTEIN CBG20548-RELATED"/>
    <property type="match status" value="1"/>
</dbReference>
<evidence type="ECO:0000256" key="2">
    <source>
        <dbReference type="ARBA" id="ARBA00022692"/>
    </source>
</evidence>
<evidence type="ECO:0000313" key="8">
    <source>
        <dbReference type="Proteomes" id="UP000267027"/>
    </source>
</evidence>
<dbReference type="EMBL" id="UYYA01003879">
    <property type="protein sequence ID" value="VDM57160.1"/>
    <property type="molecule type" value="Genomic_DNA"/>
</dbReference>
<evidence type="ECO:0000256" key="4">
    <source>
        <dbReference type="ARBA" id="ARBA00023136"/>
    </source>
</evidence>